<sequence>MSSVLRASRLVRLANTRAFHSPFAVLADKAPASRTSAVAASDYELEYAARTVYVVAEPEPVDDKYGVPAGAYPVGVPYSSARAASADTSSTSTQAKATHA</sequence>
<evidence type="ECO:0000313" key="2">
    <source>
        <dbReference type="Proteomes" id="UP000814128"/>
    </source>
</evidence>
<protein>
    <submittedName>
        <fullName evidence="1">Uncharacterized protein</fullName>
    </submittedName>
</protein>
<accession>A0ACB8QU58</accession>
<dbReference type="Proteomes" id="UP000814128">
    <property type="component" value="Unassembled WGS sequence"/>
</dbReference>
<dbReference type="EMBL" id="MU273485">
    <property type="protein sequence ID" value="KAI0035424.1"/>
    <property type="molecule type" value="Genomic_DNA"/>
</dbReference>
<comment type="caution">
    <text evidence="1">The sequence shown here is derived from an EMBL/GenBank/DDBJ whole genome shotgun (WGS) entry which is preliminary data.</text>
</comment>
<keyword evidence="2" id="KW-1185">Reference proteome</keyword>
<evidence type="ECO:0000313" key="1">
    <source>
        <dbReference type="EMBL" id="KAI0035424.1"/>
    </source>
</evidence>
<reference evidence="1" key="2">
    <citation type="journal article" date="2022" name="New Phytol.">
        <title>Evolutionary transition to the ectomycorrhizal habit in the genomes of a hyperdiverse lineage of mushroom-forming fungi.</title>
        <authorList>
            <person name="Looney B."/>
            <person name="Miyauchi S."/>
            <person name="Morin E."/>
            <person name="Drula E."/>
            <person name="Courty P.E."/>
            <person name="Kohler A."/>
            <person name="Kuo A."/>
            <person name="LaButti K."/>
            <person name="Pangilinan J."/>
            <person name="Lipzen A."/>
            <person name="Riley R."/>
            <person name="Andreopoulos W."/>
            <person name="He G."/>
            <person name="Johnson J."/>
            <person name="Nolan M."/>
            <person name="Tritt A."/>
            <person name="Barry K.W."/>
            <person name="Grigoriev I.V."/>
            <person name="Nagy L.G."/>
            <person name="Hibbett D."/>
            <person name="Henrissat B."/>
            <person name="Matheny P.B."/>
            <person name="Labbe J."/>
            <person name="Martin F.M."/>
        </authorList>
    </citation>
    <scope>NUCLEOTIDE SEQUENCE</scope>
    <source>
        <strain evidence="1">EC-137</strain>
    </source>
</reference>
<name>A0ACB8QU58_9AGAM</name>
<reference evidence="1" key="1">
    <citation type="submission" date="2021-02" db="EMBL/GenBank/DDBJ databases">
        <authorList>
            <consortium name="DOE Joint Genome Institute"/>
            <person name="Ahrendt S."/>
            <person name="Looney B.P."/>
            <person name="Miyauchi S."/>
            <person name="Morin E."/>
            <person name="Drula E."/>
            <person name="Courty P.E."/>
            <person name="Chicoki N."/>
            <person name="Fauchery L."/>
            <person name="Kohler A."/>
            <person name="Kuo A."/>
            <person name="Labutti K."/>
            <person name="Pangilinan J."/>
            <person name="Lipzen A."/>
            <person name="Riley R."/>
            <person name="Andreopoulos W."/>
            <person name="He G."/>
            <person name="Johnson J."/>
            <person name="Barry K.W."/>
            <person name="Grigoriev I.V."/>
            <person name="Nagy L."/>
            <person name="Hibbett D."/>
            <person name="Henrissat B."/>
            <person name="Matheny P.B."/>
            <person name="Labbe J."/>
            <person name="Martin F."/>
        </authorList>
    </citation>
    <scope>NUCLEOTIDE SEQUENCE</scope>
    <source>
        <strain evidence="1">EC-137</strain>
    </source>
</reference>
<proteinExistence type="predicted"/>
<gene>
    <name evidence="1" type="ORF">K488DRAFT_83130</name>
</gene>
<organism evidence="1 2">
    <name type="scientific">Vararia minispora EC-137</name>
    <dbReference type="NCBI Taxonomy" id="1314806"/>
    <lineage>
        <taxon>Eukaryota</taxon>
        <taxon>Fungi</taxon>
        <taxon>Dikarya</taxon>
        <taxon>Basidiomycota</taxon>
        <taxon>Agaricomycotina</taxon>
        <taxon>Agaricomycetes</taxon>
        <taxon>Russulales</taxon>
        <taxon>Lachnocladiaceae</taxon>
        <taxon>Vararia</taxon>
    </lineage>
</organism>